<organism evidence="1 2">
    <name type="scientific">Gramella jeungdoensis</name>
    <dbReference type="NCBI Taxonomy" id="708091"/>
    <lineage>
        <taxon>Bacteria</taxon>
        <taxon>Pseudomonadati</taxon>
        <taxon>Bacteroidota</taxon>
        <taxon>Flavobacteriia</taxon>
        <taxon>Flavobacteriales</taxon>
        <taxon>Flavobacteriaceae</taxon>
        <taxon>Christiangramia</taxon>
    </lineage>
</organism>
<proteinExistence type="predicted"/>
<protein>
    <submittedName>
        <fullName evidence="1">Uncharacterized protein</fullName>
    </submittedName>
</protein>
<dbReference type="AlphaFoldDB" id="A0A4Y8AX42"/>
<accession>A0A4Y8AX42</accession>
<evidence type="ECO:0000313" key="2">
    <source>
        <dbReference type="Proteomes" id="UP000298517"/>
    </source>
</evidence>
<comment type="caution">
    <text evidence="1">The sequence shown here is derived from an EMBL/GenBank/DDBJ whole genome shotgun (WGS) entry which is preliminary data.</text>
</comment>
<dbReference type="Proteomes" id="UP000298517">
    <property type="component" value="Unassembled WGS sequence"/>
</dbReference>
<sequence length="190" mass="22576">MNKTLKSILKEIEIQPYELTDDILENTDQYKFIYNKIVENLGEPTFKRVLAIRLIAEQLYREDNYGSVEFDRYKDKLKEMLADISETEISDLLSNYFDVSDPRRYQVIESVEYLTSNNERINVSFIINILANSIVDEINYEILLVKLKLQNIISLEEWYAFYDINENECSKEDYKNRVDRINDILTGLLK</sequence>
<reference evidence="1 2" key="1">
    <citation type="journal article" date="2011" name="J. Microbiol.">
        <title>Gramella jeungdoensis sp. nov., isolated from a solar saltern in Korea.</title>
        <authorList>
            <person name="Joung Y."/>
            <person name="Kim H."/>
            <person name="Jang T."/>
            <person name="Ahn T.S."/>
            <person name="Joh K."/>
        </authorList>
    </citation>
    <scope>NUCLEOTIDE SEQUENCE [LARGE SCALE GENOMIC DNA]</scope>
    <source>
        <strain evidence="1 2">KCTC 23123</strain>
    </source>
</reference>
<dbReference type="EMBL" id="SNQI01000001">
    <property type="protein sequence ID" value="TEW77039.1"/>
    <property type="molecule type" value="Genomic_DNA"/>
</dbReference>
<name>A0A4Y8AX42_9FLAO</name>
<dbReference type="OrthoDB" id="9826328at2"/>
<evidence type="ECO:0000313" key="1">
    <source>
        <dbReference type="EMBL" id="TEW77039.1"/>
    </source>
</evidence>
<keyword evidence="2" id="KW-1185">Reference proteome</keyword>
<gene>
    <name evidence="1" type="ORF">E2488_04105</name>
</gene>
<dbReference type="RefSeq" id="WP_134247047.1">
    <property type="nucleotide sequence ID" value="NZ_SNQI01000001.1"/>
</dbReference>